<evidence type="ECO:0000313" key="7">
    <source>
        <dbReference type="Proteomes" id="UP000095605"/>
    </source>
</evidence>
<evidence type="ECO:0000256" key="1">
    <source>
        <dbReference type="ARBA" id="ARBA00004173"/>
    </source>
</evidence>
<reference evidence="7" key="1">
    <citation type="journal article" date="2016" name="Genome Announc.">
        <title>Genome sequences of three species of Hanseniaspora isolated from spontaneous wine fermentations.</title>
        <authorList>
            <person name="Sternes P.R."/>
            <person name="Lee D."/>
            <person name="Kutyna D.R."/>
            <person name="Borneman A.R."/>
        </authorList>
    </citation>
    <scope>NUCLEOTIDE SEQUENCE [LARGE SCALE GENOMIC DNA]</scope>
    <source>
        <strain evidence="7">AWRI3578</strain>
    </source>
</reference>
<dbReference type="GO" id="GO:0033617">
    <property type="term" value="P:mitochondrial respiratory chain complex IV assembly"/>
    <property type="evidence" value="ECO:0007669"/>
    <property type="project" value="TreeGrafter"/>
</dbReference>
<keyword evidence="7" id="KW-1185">Reference proteome</keyword>
<dbReference type="AlphaFoldDB" id="A0A1E5RSJ2"/>
<protein>
    <submittedName>
        <fullName evidence="6">Protein required for assembly of cytochrome c oxidase, mitochondrial</fullName>
    </submittedName>
</protein>
<evidence type="ECO:0000313" key="6">
    <source>
        <dbReference type="EMBL" id="OEJ89836.1"/>
    </source>
</evidence>
<organism evidence="6 7">
    <name type="scientific">Hanseniaspora opuntiae</name>
    <dbReference type="NCBI Taxonomy" id="211096"/>
    <lineage>
        <taxon>Eukaryota</taxon>
        <taxon>Fungi</taxon>
        <taxon>Dikarya</taxon>
        <taxon>Ascomycota</taxon>
        <taxon>Saccharomycotina</taxon>
        <taxon>Saccharomycetes</taxon>
        <taxon>Saccharomycodales</taxon>
        <taxon>Saccharomycodaceae</taxon>
        <taxon>Hanseniaspora</taxon>
    </lineage>
</organism>
<proteinExistence type="inferred from homology"/>
<dbReference type="Pfam" id="PF15786">
    <property type="entry name" value="PET117"/>
    <property type="match status" value="1"/>
</dbReference>
<keyword evidence="4" id="KW-0496">Mitochondrion</keyword>
<keyword evidence="5" id="KW-0732">Signal</keyword>
<dbReference type="GO" id="GO:0005739">
    <property type="term" value="C:mitochondrion"/>
    <property type="evidence" value="ECO:0007669"/>
    <property type="project" value="UniProtKB-SubCell"/>
</dbReference>
<comment type="caution">
    <text evidence="6">The sequence shown here is derived from an EMBL/GenBank/DDBJ whole genome shotgun (WGS) entry which is preliminary data.</text>
</comment>
<evidence type="ECO:0000256" key="3">
    <source>
        <dbReference type="ARBA" id="ARBA00022946"/>
    </source>
</evidence>
<gene>
    <name evidence="6" type="ORF">AWRI3578_g998</name>
</gene>
<dbReference type="PANTHER" id="PTHR28163">
    <property type="entry name" value="PROTEIN PET117 HOMOLOG, MITOCHONDRIAL"/>
    <property type="match status" value="1"/>
</dbReference>
<comment type="similarity">
    <text evidence="2">Belongs to the PET117 family.</text>
</comment>
<dbReference type="OrthoDB" id="3972926at2759"/>
<evidence type="ECO:0000256" key="4">
    <source>
        <dbReference type="ARBA" id="ARBA00023128"/>
    </source>
</evidence>
<dbReference type="PANTHER" id="PTHR28163:SF1">
    <property type="entry name" value="PROTEIN PET117 HOMOLOG, MITOCHONDRIAL"/>
    <property type="match status" value="1"/>
</dbReference>
<dbReference type="EMBL" id="LPNL01000003">
    <property type="protein sequence ID" value="OEJ89836.1"/>
    <property type="molecule type" value="Genomic_DNA"/>
</dbReference>
<keyword evidence="3" id="KW-0809">Transit peptide</keyword>
<dbReference type="InterPro" id="IPR031568">
    <property type="entry name" value="Pet117"/>
</dbReference>
<dbReference type="Proteomes" id="UP000095605">
    <property type="component" value="Unassembled WGS sequence"/>
</dbReference>
<name>A0A1E5RSJ2_9ASCO</name>
<evidence type="ECO:0000256" key="2">
    <source>
        <dbReference type="ARBA" id="ARBA00008197"/>
    </source>
</evidence>
<comment type="subcellular location">
    <subcellularLocation>
        <location evidence="1">Mitochondrion</location>
    </subcellularLocation>
</comment>
<feature type="signal peptide" evidence="5">
    <location>
        <begin position="1"/>
        <end position="22"/>
    </location>
</feature>
<sequence>MSRASQITLGCSLVFAIGSFVGVQYIQEAEQEAIRQGPIKDAKRMSEKTQRKLLMNQKEHEYQQKLKQQYEELQPLNGKVITAEDNASNAK</sequence>
<evidence type="ECO:0000256" key="5">
    <source>
        <dbReference type="SAM" id="SignalP"/>
    </source>
</evidence>
<accession>A0A1E5RSJ2</accession>
<feature type="chain" id="PRO_5009184862" evidence="5">
    <location>
        <begin position="23"/>
        <end position="91"/>
    </location>
</feature>